<organism evidence="2 3">
    <name type="scientific">Hoylesella oralis ATCC 33269</name>
    <dbReference type="NCBI Taxonomy" id="873533"/>
    <lineage>
        <taxon>Bacteria</taxon>
        <taxon>Pseudomonadati</taxon>
        <taxon>Bacteroidota</taxon>
        <taxon>Bacteroidia</taxon>
        <taxon>Bacteroidales</taxon>
        <taxon>Prevotellaceae</taxon>
        <taxon>Hoylesella</taxon>
    </lineage>
</organism>
<evidence type="ECO:0008006" key="4">
    <source>
        <dbReference type="Google" id="ProtNLM"/>
    </source>
</evidence>
<dbReference type="Gene3D" id="3.10.450.50">
    <property type="match status" value="1"/>
</dbReference>
<dbReference type="EMBL" id="AEPE02000002">
    <property type="protein sequence ID" value="EFZ37711.1"/>
    <property type="molecule type" value="Genomic_DNA"/>
</dbReference>
<sequence length="128" mass="14465">MKKLLYLVLAGLLAACSAELSPGDVAAQAAKVYYEYLLKGDYAAFVDGHYRQDSIPRSYREQLITNAKMFVGQQQTERRGLKEVRIVRAEADTALHVASVFMLFTYGDSTNEEVLVPMVEHKGVWYLR</sequence>
<dbReference type="PROSITE" id="PS51257">
    <property type="entry name" value="PROKAR_LIPOPROTEIN"/>
    <property type="match status" value="1"/>
</dbReference>
<keyword evidence="1" id="KW-0732">Signal</keyword>
<evidence type="ECO:0000313" key="2">
    <source>
        <dbReference type="EMBL" id="EFZ37711.1"/>
    </source>
</evidence>
<proteinExistence type="predicted"/>
<dbReference type="RefSeq" id="WP_004368725.1">
    <property type="nucleotide sequence ID" value="NZ_GL833119.1"/>
</dbReference>
<keyword evidence="3" id="KW-1185">Reference proteome</keyword>
<accession>E7RLT0</accession>
<dbReference type="AlphaFoldDB" id="E7RLT0"/>
<dbReference type="STRING" id="28134.SAMN05444288_0760"/>
<gene>
    <name evidence="2" type="ORF">HMPREF0663_10080</name>
</gene>
<evidence type="ECO:0000256" key="1">
    <source>
        <dbReference type="SAM" id="SignalP"/>
    </source>
</evidence>
<dbReference type="Proteomes" id="UP000005580">
    <property type="component" value="Unassembled WGS sequence"/>
</dbReference>
<dbReference type="eggNOG" id="ENOG5033N9M">
    <property type="taxonomic scope" value="Bacteria"/>
</dbReference>
<evidence type="ECO:0000313" key="3">
    <source>
        <dbReference type="Proteomes" id="UP000005580"/>
    </source>
</evidence>
<reference evidence="2" key="1">
    <citation type="submission" date="2011-01" db="EMBL/GenBank/DDBJ databases">
        <authorList>
            <person name="Muzny D."/>
            <person name="Qin X."/>
            <person name="Buhay C."/>
            <person name="Dugan-Rocha S."/>
            <person name="Ding Y."/>
            <person name="Chen G."/>
            <person name="Hawes A."/>
            <person name="Holder M."/>
            <person name="Jhangiani S."/>
            <person name="Johnson A."/>
            <person name="Khan Z."/>
            <person name="Li Z."/>
            <person name="Liu W."/>
            <person name="Liu X."/>
            <person name="Perez L."/>
            <person name="Shen H."/>
            <person name="Wang Q."/>
            <person name="Watt J."/>
            <person name="Xi L."/>
            <person name="Xin Y."/>
            <person name="Zhou J."/>
            <person name="Deng J."/>
            <person name="Jiang H."/>
            <person name="Liu Y."/>
            <person name="Qu J."/>
            <person name="Song X.-Z."/>
            <person name="Zhang L."/>
            <person name="Villasana D."/>
            <person name="Johnson A."/>
            <person name="Liu J."/>
            <person name="Liyanage D."/>
            <person name="Lorensuhewa L."/>
            <person name="Robinson T."/>
            <person name="Song A."/>
            <person name="Song B.-B."/>
            <person name="Dinh H."/>
            <person name="Thornton R."/>
            <person name="Coyle M."/>
            <person name="Francisco L."/>
            <person name="Jackson L."/>
            <person name="Javaid M."/>
            <person name="Korchina V."/>
            <person name="Kovar C."/>
            <person name="Mata R."/>
            <person name="Mathew T."/>
            <person name="Ngo R."/>
            <person name="Nguyen L."/>
            <person name="Nguyen N."/>
            <person name="Okwuonu G."/>
            <person name="Ongeri F."/>
            <person name="Pham C."/>
            <person name="Simmons D."/>
            <person name="Wilczek-Boney K."/>
            <person name="Hale W."/>
            <person name="Jakkamsetti A."/>
            <person name="Pham P."/>
            <person name="Ruth R."/>
            <person name="San Lucas F."/>
            <person name="Warren J."/>
            <person name="Zhang J."/>
            <person name="Zhao Z."/>
            <person name="Zhou C."/>
            <person name="Zhu D."/>
            <person name="Lee S."/>
            <person name="Bess C."/>
            <person name="Blankenburg K."/>
            <person name="Forbes L."/>
            <person name="Fu Q."/>
            <person name="Gubbala S."/>
            <person name="Hirani K."/>
            <person name="Jayaseelan J.C."/>
            <person name="Lara F."/>
            <person name="Munidasa M."/>
            <person name="Palculict T."/>
            <person name="Patil S."/>
            <person name="Pu L.-L."/>
            <person name="Saada N."/>
            <person name="Tang L."/>
            <person name="Weissenberger G."/>
            <person name="Zhu Y."/>
            <person name="Hemphill L."/>
            <person name="Shang Y."/>
            <person name="Youmans B."/>
            <person name="Ayvaz T."/>
            <person name="Ross M."/>
            <person name="Santibanez J."/>
            <person name="Aqrawi P."/>
            <person name="Gross S."/>
            <person name="Joshi V."/>
            <person name="Fowler G."/>
            <person name="Nazareth L."/>
            <person name="Reid J."/>
            <person name="Worley K."/>
            <person name="Petrosino J."/>
            <person name="Highlander S."/>
            <person name="Gibbs R."/>
        </authorList>
    </citation>
    <scope>NUCLEOTIDE SEQUENCE [LARGE SCALE GENOMIC DNA]</scope>
    <source>
        <strain evidence="2">ATCC 33269</strain>
    </source>
</reference>
<protein>
    <recommendedName>
        <fullName evidence="4">DUF4878 domain-containing protein</fullName>
    </recommendedName>
</protein>
<name>E7RLT0_9BACT</name>
<comment type="caution">
    <text evidence="2">The sequence shown here is derived from an EMBL/GenBank/DDBJ whole genome shotgun (WGS) entry which is preliminary data.</text>
</comment>
<feature type="chain" id="PRO_5003221494" description="DUF4878 domain-containing protein" evidence="1">
    <location>
        <begin position="21"/>
        <end position="128"/>
    </location>
</feature>
<dbReference type="HOGENOM" id="CLU_157739_0_0_10"/>
<feature type="signal peptide" evidence="1">
    <location>
        <begin position="1"/>
        <end position="20"/>
    </location>
</feature>